<feature type="transmembrane region" description="Helical" evidence="1">
    <location>
        <begin position="148"/>
        <end position="170"/>
    </location>
</feature>
<keyword evidence="1" id="KW-1133">Transmembrane helix</keyword>
<keyword evidence="3" id="KW-1185">Reference proteome</keyword>
<feature type="transmembrane region" description="Helical" evidence="1">
    <location>
        <begin position="21"/>
        <end position="42"/>
    </location>
</feature>
<dbReference type="Proteomes" id="UP000184386">
    <property type="component" value="Unassembled WGS sequence"/>
</dbReference>
<accession>A0A1M6UHE0</accession>
<gene>
    <name evidence="2" type="ORF">SAMN02745136_03086</name>
</gene>
<feature type="transmembrane region" description="Helical" evidence="1">
    <location>
        <begin position="268"/>
        <end position="291"/>
    </location>
</feature>
<protein>
    <submittedName>
        <fullName evidence="2">ABC-2 family transporter protein</fullName>
    </submittedName>
</protein>
<sequence>MLHFNPVYQKELRTTARSLRTYIIIFAFNGLLSLFGLFALYLTFEYQQNLGKNVQYSAILEIYSIITGVEFFLLMLVVPAVTAGAISGEKERQTLEILLTTRLTSGSIIRGKLLASISMMLILAFSSLPVIALVFSIGGITLRDLGEFMVLILETAIYLGSIGIFFSVLLKKSTSATVAAYGTVLLLSLGTFGGVWGIHFLTQMHLDHMAADATAVMQADIGNWMLLLFVNPIATFLSILKGQAGTGRSLADMYGRFGNLSPGLNEHWFLLSAGIQIAISILLLLLSARILNPLKGNKGKFKNNKIN</sequence>
<dbReference type="GO" id="GO:0005886">
    <property type="term" value="C:plasma membrane"/>
    <property type="evidence" value="ECO:0007669"/>
    <property type="project" value="UniProtKB-SubCell"/>
</dbReference>
<dbReference type="EMBL" id="FRAC01000015">
    <property type="protein sequence ID" value="SHK68587.1"/>
    <property type="molecule type" value="Genomic_DNA"/>
</dbReference>
<dbReference type="GO" id="GO:0140359">
    <property type="term" value="F:ABC-type transporter activity"/>
    <property type="evidence" value="ECO:0007669"/>
    <property type="project" value="InterPro"/>
</dbReference>
<reference evidence="2 3" key="1">
    <citation type="submission" date="2016-11" db="EMBL/GenBank/DDBJ databases">
        <authorList>
            <person name="Jaros S."/>
            <person name="Januszkiewicz K."/>
            <person name="Wedrychowicz H."/>
        </authorList>
    </citation>
    <scope>NUCLEOTIDE SEQUENCE [LARGE SCALE GENOMIC DNA]</scope>
    <source>
        <strain evidence="2 3">DSM 15929</strain>
    </source>
</reference>
<name>A0A1M6UHE0_9FIRM</name>
<evidence type="ECO:0000313" key="3">
    <source>
        <dbReference type="Proteomes" id="UP000184386"/>
    </source>
</evidence>
<keyword evidence="1" id="KW-0472">Membrane</keyword>
<dbReference type="STRING" id="1121322.SAMN02745136_03086"/>
<organism evidence="2 3">
    <name type="scientific">Anaerocolumna jejuensis DSM 15929</name>
    <dbReference type="NCBI Taxonomy" id="1121322"/>
    <lineage>
        <taxon>Bacteria</taxon>
        <taxon>Bacillati</taxon>
        <taxon>Bacillota</taxon>
        <taxon>Clostridia</taxon>
        <taxon>Lachnospirales</taxon>
        <taxon>Lachnospiraceae</taxon>
        <taxon>Anaerocolumna</taxon>
    </lineage>
</organism>
<feature type="transmembrane region" description="Helical" evidence="1">
    <location>
        <begin position="177"/>
        <end position="201"/>
    </location>
</feature>
<dbReference type="RefSeq" id="WP_073277489.1">
    <property type="nucleotide sequence ID" value="NZ_FRAC01000015.1"/>
</dbReference>
<keyword evidence="1" id="KW-0812">Transmembrane</keyword>
<dbReference type="AlphaFoldDB" id="A0A1M6UHE0"/>
<dbReference type="PANTHER" id="PTHR43471:SF12">
    <property type="entry name" value="HYPOTHETICAL MEMBRANE PROTEIN, CONSERVED"/>
    <property type="match status" value="1"/>
</dbReference>
<feature type="transmembrane region" description="Helical" evidence="1">
    <location>
        <begin position="120"/>
        <end position="142"/>
    </location>
</feature>
<feature type="transmembrane region" description="Helical" evidence="1">
    <location>
        <begin position="221"/>
        <end position="240"/>
    </location>
</feature>
<proteinExistence type="predicted"/>
<dbReference type="Pfam" id="PF12679">
    <property type="entry name" value="ABC2_membrane_2"/>
    <property type="match status" value="1"/>
</dbReference>
<dbReference type="PANTHER" id="PTHR43471">
    <property type="entry name" value="ABC TRANSPORTER PERMEASE"/>
    <property type="match status" value="1"/>
</dbReference>
<evidence type="ECO:0000256" key="1">
    <source>
        <dbReference type="SAM" id="Phobius"/>
    </source>
</evidence>
<evidence type="ECO:0000313" key="2">
    <source>
        <dbReference type="EMBL" id="SHK68587.1"/>
    </source>
</evidence>
<feature type="transmembrane region" description="Helical" evidence="1">
    <location>
        <begin position="62"/>
        <end position="86"/>
    </location>
</feature>